<evidence type="ECO:0000313" key="2">
    <source>
        <dbReference type="Proteomes" id="UP001321542"/>
    </source>
</evidence>
<dbReference type="RefSeq" id="WP_286248360.1">
    <property type="nucleotide sequence ID" value="NZ_AP018448.1"/>
</dbReference>
<sequence>MSFEELCDAIPEDNPFGVYFRQVHVRAGHESGQPGALAGDMTHEALPSWYGGITFRSKLEADWAATLDTYRVRWEYEPETITLDSGAKYIPDFRLPDIGAWLEVKGTGVPRIEKAIELGQMLACRCGGDCVCEWPGGQLVVIGRPPKPYNPWLDPEYDDRPWAASRVRTWREEGHPVWEPACGRGAWFTLCPDCLCGQWTADFRCRACRGRLAGGHAYQSGDVGLRFTNSDCHVAPPRTA</sequence>
<gene>
    <name evidence="1" type="ORF">SGFS_013440</name>
</gene>
<reference evidence="1 2" key="1">
    <citation type="journal article" date="2010" name="ChemBioChem">
        <title>Cloning and characterization of the biosynthetic gene cluster of 16-membered macrolide antibiotic FD-891: involvement of a dual functional cytochrome P450 monooxygenase catalyzing epoxidation and hydroxylation.</title>
        <authorList>
            <person name="Kudo F."/>
            <person name="Motegi A."/>
            <person name="Mizoue K."/>
            <person name="Eguchi T."/>
        </authorList>
    </citation>
    <scope>NUCLEOTIDE SEQUENCE [LARGE SCALE GENOMIC DNA]</scope>
    <source>
        <strain evidence="1 2">A-8890</strain>
    </source>
</reference>
<name>A0ABN5VBL0_9ACTN</name>
<proteinExistence type="predicted"/>
<dbReference type="EMBL" id="AP018448">
    <property type="protein sequence ID" value="BBC30050.1"/>
    <property type="molecule type" value="Genomic_DNA"/>
</dbReference>
<reference evidence="1 2" key="2">
    <citation type="journal article" date="2023" name="ChemBioChem">
        <title>Acyltransferase Domain Exchange between Two Independent Type I Polyketide Synthases in the Same Producer Strain of Macrolide Antibiotics.</title>
        <authorList>
            <person name="Kudo F."/>
            <person name="Kishikawa K."/>
            <person name="Tsuboi K."/>
            <person name="Kido T."/>
            <person name="Usui T."/>
            <person name="Hashimoto J."/>
            <person name="Shin-Ya K."/>
            <person name="Miyanaga A."/>
            <person name="Eguchi T."/>
        </authorList>
    </citation>
    <scope>NUCLEOTIDE SEQUENCE [LARGE SCALE GENOMIC DNA]</scope>
    <source>
        <strain evidence="1 2">A-8890</strain>
    </source>
</reference>
<dbReference type="Proteomes" id="UP001321542">
    <property type="component" value="Chromosome"/>
</dbReference>
<organism evidence="1 2">
    <name type="scientific">Streptomyces graminofaciens</name>
    <dbReference type="NCBI Taxonomy" id="68212"/>
    <lineage>
        <taxon>Bacteria</taxon>
        <taxon>Bacillati</taxon>
        <taxon>Actinomycetota</taxon>
        <taxon>Actinomycetes</taxon>
        <taxon>Kitasatosporales</taxon>
        <taxon>Streptomycetaceae</taxon>
        <taxon>Streptomyces</taxon>
    </lineage>
</organism>
<accession>A0ABN5VBL0</accession>
<evidence type="ECO:0000313" key="1">
    <source>
        <dbReference type="EMBL" id="BBC30050.1"/>
    </source>
</evidence>
<protein>
    <submittedName>
        <fullName evidence="1">Uncharacterized protein</fullName>
    </submittedName>
</protein>
<dbReference type="Gene3D" id="3.40.91.30">
    <property type="match status" value="1"/>
</dbReference>
<keyword evidence="2" id="KW-1185">Reference proteome</keyword>